<dbReference type="AlphaFoldDB" id="A0A9P8VNC1"/>
<evidence type="ECO:0000313" key="2">
    <source>
        <dbReference type="Proteomes" id="UP000770015"/>
    </source>
</evidence>
<comment type="caution">
    <text evidence="1">The sequence shown here is derived from an EMBL/GenBank/DDBJ whole genome shotgun (WGS) entry which is preliminary data.</text>
</comment>
<keyword evidence="2" id="KW-1185">Reference proteome</keyword>
<reference evidence="1" key="1">
    <citation type="journal article" date="2021" name="Nat. Commun.">
        <title>Genetic determinants of endophytism in the Arabidopsis root mycobiome.</title>
        <authorList>
            <person name="Mesny F."/>
            <person name="Miyauchi S."/>
            <person name="Thiergart T."/>
            <person name="Pickel B."/>
            <person name="Atanasova L."/>
            <person name="Karlsson M."/>
            <person name="Huettel B."/>
            <person name="Barry K.W."/>
            <person name="Haridas S."/>
            <person name="Chen C."/>
            <person name="Bauer D."/>
            <person name="Andreopoulos W."/>
            <person name="Pangilinan J."/>
            <person name="LaButti K."/>
            <person name="Riley R."/>
            <person name="Lipzen A."/>
            <person name="Clum A."/>
            <person name="Drula E."/>
            <person name="Henrissat B."/>
            <person name="Kohler A."/>
            <person name="Grigoriev I.V."/>
            <person name="Martin F.M."/>
            <person name="Hacquard S."/>
        </authorList>
    </citation>
    <scope>NUCLEOTIDE SEQUENCE</scope>
    <source>
        <strain evidence="1">MPI-SDFR-AT-0117</strain>
    </source>
</reference>
<protein>
    <submittedName>
        <fullName evidence="1">Uncharacterized protein</fullName>
    </submittedName>
</protein>
<organism evidence="1 2">
    <name type="scientific">Plectosphaerella plurivora</name>
    <dbReference type="NCBI Taxonomy" id="936078"/>
    <lineage>
        <taxon>Eukaryota</taxon>
        <taxon>Fungi</taxon>
        <taxon>Dikarya</taxon>
        <taxon>Ascomycota</taxon>
        <taxon>Pezizomycotina</taxon>
        <taxon>Sordariomycetes</taxon>
        <taxon>Hypocreomycetidae</taxon>
        <taxon>Glomerellales</taxon>
        <taxon>Plectosphaerellaceae</taxon>
        <taxon>Plectosphaerella</taxon>
    </lineage>
</organism>
<accession>A0A9P8VNC1</accession>
<sequence>LGELKSSAPRAIISGAFSSGTVGSNQIKAIPTCLGCPRLCACSRGATYNSTRRTLEGPSVWDLGARNHRHPGFLVLFFFLSFPSTTPYLAPRPPTFLNGKGLSLFTRPLSSFLFRPSKPSSSTYTASHTTYWDHRHPDATYNRLPSVKKLWAPTVRLEKKDLRLATFARRTRTDISVVH</sequence>
<feature type="non-terminal residue" evidence="1">
    <location>
        <position position="1"/>
    </location>
</feature>
<evidence type="ECO:0000313" key="1">
    <source>
        <dbReference type="EMBL" id="KAH6695713.1"/>
    </source>
</evidence>
<dbReference type="EMBL" id="JAGSXJ010000002">
    <property type="protein sequence ID" value="KAH6695713.1"/>
    <property type="molecule type" value="Genomic_DNA"/>
</dbReference>
<gene>
    <name evidence="1" type="ORF">F5X68DRAFT_258259</name>
</gene>
<proteinExistence type="predicted"/>
<name>A0A9P8VNC1_9PEZI</name>
<feature type="non-terminal residue" evidence="1">
    <location>
        <position position="179"/>
    </location>
</feature>
<dbReference type="Proteomes" id="UP000770015">
    <property type="component" value="Unassembled WGS sequence"/>
</dbReference>